<dbReference type="EMBL" id="MFQA01000049">
    <property type="protein sequence ID" value="OGH68299.1"/>
    <property type="molecule type" value="Genomic_DNA"/>
</dbReference>
<name>A0A1F6M9K2_9BACT</name>
<protein>
    <submittedName>
        <fullName evidence="1">Uncharacterized protein</fullName>
    </submittedName>
</protein>
<accession>A0A1F6M9K2</accession>
<evidence type="ECO:0000313" key="1">
    <source>
        <dbReference type="EMBL" id="OGH68299.1"/>
    </source>
</evidence>
<organism evidence="1 2">
    <name type="scientific">Candidatus Magasanikbacteria bacterium RIFCSPHIGHO2_02_FULL_45_10</name>
    <dbReference type="NCBI Taxonomy" id="1798679"/>
    <lineage>
        <taxon>Bacteria</taxon>
        <taxon>Candidatus Magasanikiibacteriota</taxon>
    </lineage>
</organism>
<gene>
    <name evidence="1" type="ORF">A3D53_00855</name>
</gene>
<evidence type="ECO:0000313" key="2">
    <source>
        <dbReference type="Proteomes" id="UP000176413"/>
    </source>
</evidence>
<dbReference type="Proteomes" id="UP000176413">
    <property type="component" value="Unassembled WGS sequence"/>
</dbReference>
<reference evidence="1 2" key="1">
    <citation type="journal article" date="2016" name="Nat. Commun.">
        <title>Thousands of microbial genomes shed light on interconnected biogeochemical processes in an aquifer system.</title>
        <authorList>
            <person name="Anantharaman K."/>
            <person name="Brown C.T."/>
            <person name="Hug L.A."/>
            <person name="Sharon I."/>
            <person name="Castelle C.J."/>
            <person name="Probst A.J."/>
            <person name="Thomas B.C."/>
            <person name="Singh A."/>
            <person name="Wilkins M.J."/>
            <person name="Karaoz U."/>
            <person name="Brodie E.L."/>
            <person name="Williams K.H."/>
            <person name="Hubbard S.S."/>
            <person name="Banfield J.F."/>
        </authorList>
    </citation>
    <scope>NUCLEOTIDE SEQUENCE [LARGE SCALE GENOMIC DNA]</scope>
</reference>
<comment type="caution">
    <text evidence="1">The sequence shown here is derived from an EMBL/GenBank/DDBJ whole genome shotgun (WGS) entry which is preliminary data.</text>
</comment>
<dbReference type="AlphaFoldDB" id="A0A1F6M9K2"/>
<sequence>MRDTKKMIGDRNQKQRFMCDLMNVILEGEAKQKAQTEEELYKIPYIPNAVEGVSVAVKNVGADDLIIVSRIDKEAPWLQGFYLDLLRNRGFFKETGVRDDPDHVKFCHYREEKGIICYVQKITIAMDDRTAVHWSIGRAHCQKTPPGLSLQHMRQMSDVELDHPPHGLRRILFRPDPIDRRLHEQWPDGITIINSWPEVLMYLGWRK</sequence>
<proteinExistence type="predicted"/>